<proteinExistence type="predicted"/>
<dbReference type="KEGG" id="srm:SRM_p84043"/>
<dbReference type="HOGENOM" id="CLU_017703_1_1_10"/>
<dbReference type="EMBL" id="FP565813">
    <property type="protein sequence ID" value="CBH22849.1"/>
    <property type="molecule type" value="Genomic_DNA"/>
</dbReference>
<dbReference type="PANTHER" id="PTHR10605:SF56">
    <property type="entry name" value="BIFUNCTIONAL HEPARAN SULFATE N-DEACETYLASE_N-SULFOTRANSFERASE"/>
    <property type="match status" value="1"/>
</dbReference>
<organism evidence="2 3">
    <name type="scientific">Salinibacter ruber (strain M8)</name>
    <dbReference type="NCBI Taxonomy" id="761659"/>
    <lineage>
        <taxon>Bacteria</taxon>
        <taxon>Pseudomonadati</taxon>
        <taxon>Rhodothermota</taxon>
        <taxon>Rhodothermia</taxon>
        <taxon>Rhodothermales</taxon>
        <taxon>Salinibacteraceae</taxon>
        <taxon>Salinibacter</taxon>
    </lineage>
</organism>
<keyword evidence="2" id="KW-0614">Plasmid</keyword>
<dbReference type="SUPFAM" id="SSF52540">
    <property type="entry name" value="P-loop containing nucleoside triphosphate hydrolases"/>
    <property type="match status" value="1"/>
</dbReference>
<protein>
    <submittedName>
        <fullName evidence="2">Sulfotransferase protein</fullName>
        <ecNumber evidence="2">2.8.2.-</ecNumber>
    </submittedName>
</protein>
<dbReference type="Gene3D" id="3.40.50.300">
    <property type="entry name" value="P-loop containing nucleotide triphosphate hydrolases"/>
    <property type="match status" value="1"/>
</dbReference>
<dbReference type="Pfam" id="PF13469">
    <property type="entry name" value="Sulfotransfer_3"/>
    <property type="match status" value="1"/>
</dbReference>
<dbReference type="EC" id="2.8.2.-" evidence="2"/>
<reference evidence="3" key="2">
    <citation type="submission" date="2010-04" db="EMBL/GenBank/DDBJ databases">
        <title>Genome sequence of Salinibacter ruber M8.</title>
        <authorList>
            <consortium name="Genoscope"/>
        </authorList>
    </citation>
    <scope>NUCLEOTIDE SEQUENCE [LARGE SCALE GENOMIC DNA]</scope>
    <source>
        <strain evidence="3">M8</strain>
        <plasmid evidence="3">pSR84</plasmid>
    </source>
</reference>
<reference evidence="2 3" key="1">
    <citation type="journal article" date="2010" name="ISME J.">
        <title>Fine-scale evolution: genomic, phenotypic and ecological differentiation in two coexisting Salinibacter ruber strains.</title>
        <authorList>
            <person name="Pena A."/>
            <person name="Teeling H."/>
            <person name="Huerta-Cepas J."/>
            <person name="Santos F."/>
            <person name="Yarza P."/>
            <person name="Brito-Echeverria J."/>
            <person name="Lucio M."/>
            <person name="Schmitt-Kopplin P."/>
            <person name="Meseguer I."/>
            <person name="Schenowitz C."/>
            <person name="Dossat C."/>
            <person name="Barbe V."/>
            <person name="Dopazo J."/>
            <person name="Rossello-Mora R."/>
            <person name="Schuler M."/>
            <person name="Glockner F.O."/>
            <person name="Amann R."/>
            <person name="Gabaldon T."/>
            <person name="Anton J."/>
        </authorList>
    </citation>
    <scope>NUCLEOTIDE SEQUENCE [LARGE SCALE GENOMIC DNA]</scope>
    <source>
        <strain evidence="2 3">M8</strain>
        <plasmid evidence="3">pSR84</plasmid>
    </source>
</reference>
<dbReference type="InterPro" id="IPR027417">
    <property type="entry name" value="P-loop_NTPase"/>
</dbReference>
<dbReference type="InterPro" id="IPR037359">
    <property type="entry name" value="NST/OST"/>
</dbReference>
<geneLocation type="plasmid" evidence="2 3">
    <name>pSR84</name>
</geneLocation>
<keyword evidence="1 2" id="KW-0808">Transferase</keyword>
<dbReference type="PATRIC" id="fig|761659.10.peg.3521"/>
<dbReference type="PANTHER" id="PTHR10605">
    <property type="entry name" value="HEPARAN SULFATE SULFOTRANSFERASE"/>
    <property type="match status" value="1"/>
</dbReference>
<name>D6CW20_SALRM</name>
<gene>
    <name evidence="2" type="ORF">SRM_p84043</name>
</gene>
<evidence type="ECO:0000313" key="3">
    <source>
        <dbReference type="Proteomes" id="UP000000933"/>
    </source>
</evidence>
<dbReference type="Proteomes" id="UP000000933">
    <property type="component" value="Plasmid pSR84"/>
</dbReference>
<dbReference type="AlphaFoldDB" id="D6CW20"/>
<accession>D6CW20</accession>
<evidence type="ECO:0000256" key="1">
    <source>
        <dbReference type="ARBA" id="ARBA00022679"/>
    </source>
</evidence>
<evidence type="ECO:0000313" key="2">
    <source>
        <dbReference type="EMBL" id="CBH22849.1"/>
    </source>
</evidence>
<dbReference type="GO" id="GO:0008146">
    <property type="term" value="F:sulfotransferase activity"/>
    <property type="evidence" value="ECO:0007669"/>
    <property type="project" value="InterPro"/>
</dbReference>
<sequence>MSSHPSSASPPAPASTDHCPSFLVIGAGKSGTTSVWRALDQHPEVFMSPVKEPNFFALKGEDLAPDADDPERMHHYPDAVTTWADYQALFDEAPDGTVTGEASPMYLYDERAPDNIAHHLGTDVRLVAFLRQPAERLFSRWQHLVAEGYPPSDQFRDALDRSSIWWRRPDLVPEGFYGAHLQRYLDRFPRSQIKVFLFEDLACRPQETMAALYRFLGVDPAFRPDTTPRNSSHRLQHPALAWLLGRHGGLKAALAAALPEVWSRLRQSPTAQRLLATVRRRLGHKKSLSGDLRRRITHEVYGDDLRHLDTLLDRSLDHWFSPDAETG</sequence>
<dbReference type="RefSeq" id="WP_013124684.1">
    <property type="nucleotide sequence ID" value="NC_014157.1"/>
</dbReference>